<dbReference type="RefSeq" id="WP_006685027.1">
    <property type="nucleotide sequence ID" value="NZ_GG730299.1"/>
</dbReference>
<dbReference type="EMBL" id="ABWL02000006">
    <property type="protein sequence ID" value="EFE09357.1"/>
    <property type="molecule type" value="Genomic_DNA"/>
</dbReference>
<proteinExistence type="predicted"/>
<dbReference type="Proteomes" id="UP000003880">
    <property type="component" value="Unassembled WGS sequence"/>
</dbReference>
<evidence type="ECO:0000313" key="1">
    <source>
        <dbReference type="EMBL" id="EFE09357.1"/>
    </source>
</evidence>
<sequence length="225" mass="25348">MSSLSDLKERLQYFCYSASPCGESEELLTILDINRKPCGVMHKECAIRWLGYTEAWRERFPGEPVYHHTSTFRLALEILSSHTLNQATVIRKLADTDFYSPDDLRQIRQSLSSVLYGFGFRLAEVRIACGYHEVQGGLYALTESLFQLATAVFSDHTQQLPLERAWLDNLAQSLTLKVITLDEMLLQPGCFEGDESATDELSAVSTAMKSLLLDVALVRGGCWQQ</sequence>
<name>D4BAZ6_9ENTR</name>
<comment type="caution">
    <text evidence="1">The sequence shown here is derived from an EMBL/GenBank/DDBJ whole genome shotgun (WGS) entry which is preliminary data.</text>
</comment>
<accession>D4BAZ6</accession>
<protein>
    <submittedName>
        <fullName evidence="1">Uncharacterized protein</fullName>
    </submittedName>
</protein>
<dbReference type="HOGENOM" id="CLU_1234289_0_0_6"/>
<reference evidence="1 2" key="1">
    <citation type="submission" date="2010-02" db="EMBL/GenBank/DDBJ databases">
        <authorList>
            <person name="Weinstock G."/>
            <person name="Sodergren E."/>
            <person name="Clifton S."/>
            <person name="Fulton L."/>
            <person name="Fulton B."/>
            <person name="Courtney L."/>
            <person name="Fronick C."/>
            <person name="Harrison M."/>
            <person name="Strong C."/>
            <person name="Farmer C."/>
            <person name="Delahaunty K."/>
            <person name="Markovic C."/>
            <person name="Hall O."/>
            <person name="Minx P."/>
            <person name="Tomlinson C."/>
            <person name="Mitreva M."/>
            <person name="Nelson J."/>
            <person name="Hou S."/>
            <person name="Wollam A."/>
            <person name="Pepin K.H."/>
            <person name="Johnson M."/>
            <person name="Bhonagiri V."/>
            <person name="Zhang X."/>
            <person name="Suruliraj S."/>
            <person name="Warren W."/>
            <person name="Chinwalla A."/>
            <person name="Mardis E.R."/>
            <person name="Wilson R.K."/>
        </authorList>
    </citation>
    <scope>NUCLEOTIDE SEQUENCE [LARGE SCALE GENOMIC DNA]</scope>
    <source>
        <strain evidence="1 2">ATCC 29220</strain>
    </source>
</reference>
<gene>
    <name evidence="1" type="ORF">CIT292_07643</name>
</gene>
<organism evidence="1 2">
    <name type="scientific">Citrobacter youngae ATCC 29220</name>
    <dbReference type="NCBI Taxonomy" id="500640"/>
    <lineage>
        <taxon>Bacteria</taxon>
        <taxon>Pseudomonadati</taxon>
        <taxon>Pseudomonadota</taxon>
        <taxon>Gammaproteobacteria</taxon>
        <taxon>Enterobacterales</taxon>
        <taxon>Enterobacteriaceae</taxon>
        <taxon>Citrobacter</taxon>
        <taxon>Citrobacter freundii complex</taxon>
    </lineage>
</organism>
<evidence type="ECO:0000313" key="2">
    <source>
        <dbReference type="Proteomes" id="UP000003880"/>
    </source>
</evidence>
<dbReference type="AlphaFoldDB" id="D4BAZ6"/>